<gene>
    <name evidence="6" type="ORF">C0081_22520</name>
</gene>
<dbReference type="SMART" id="SM00644">
    <property type="entry name" value="Ami_2"/>
    <property type="match status" value="1"/>
</dbReference>
<dbReference type="CDD" id="cd06583">
    <property type="entry name" value="PGRP"/>
    <property type="match status" value="1"/>
</dbReference>
<name>A0A2N5XKM9_9HYPH</name>
<dbReference type="InterPro" id="IPR002502">
    <property type="entry name" value="Amidase_domain"/>
</dbReference>
<dbReference type="EMBL" id="PKUQ01000055">
    <property type="protein sequence ID" value="PLW75073.1"/>
    <property type="molecule type" value="Genomic_DNA"/>
</dbReference>
<evidence type="ECO:0000313" key="6">
    <source>
        <dbReference type="EMBL" id="PLW75073.1"/>
    </source>
</evidence>
<dbReference type="GO" id="GO:0009253">
    <property type="term" value="P:peptidoglycan catabolic process"/>
    <property type="evidence" value="ECO:0007669"/>
    <property type="project" value="InterPro"/>
</dbReference>
<dbReference type="GO" id="GO:0071555">
    <property type="term" value="P:cell wall organization"/>
    <property type="evidence" value="ECO:0007669"/>
    <property type="project" value="UniProtKB-KW"/>
</dbReference>
<dbReference type="Proteomes" id="UP000234881">
    <property type="component" value="Unassembled WGS sequence"/>
</dbReference>
<dbReference type="Gene3D" id="2.30.30.40">
    <property type="entry name" value="SH3 Domains"/>
    <property type="match status" value="1"/>
</dbReference>
<keyword evidence="7" id="KW-1185">Reference proteome</keyword>
<dbReference type="InterPro" id="IPR036505">
    <property type="entry name" value="Amidase/PGRP_sf"/>
</dbReference>
<keyword evidence="3" id="KW-0378">Hydrolase</keyword>
<dbReference type="RefSeq" id="WP_101535973.1">
    <property type="nucleotide sequence ID" value="NZ_PKUQ01000055.1"/>
</dbReference>
<dbReference type="OrthoDB" id="9794842at2"/>
<accession>A0A2N5XKM9</accession>
<protein>
    <recommendedName>
        <fullName evidence="2">N-acetylmuramoyl-L-alanine amidase</fullName>
        <ecNumber evidence="2">3.5.1.28</ecNumber>
    </recommendedName>
</protein>
<evidence type="ECO:0000313" key="7">
    <source>
        <dbReference type="Proteomes" id="UP000234881"/>
    </source>
</evidence>
<evidence type="ECO:0000256" key="2">
    <source>
        <dbReference type="ARBA" id="ARBA00011901"/>
    </source>
</evidence>
<evidence type="ECO:0000256" key="4">
    <source>
        <dbReference type="ARBA" id="ARBA00023316"/>
    </source>
</evidence>
<keyword evidence="4" id="KW-0961">Cell wall biogenesis/degradation</keyword>
<sequence>MPQFIRTNPYTIRSHRLFKDGQPIAFIRSPNQSAGFAPRGIVLHDTAGRLEAGQAVNWFLQAEARASAHLTVERDGRVTQQVGFERRAWHAGKSCYRGEKDVNAFAFGIEMVNLGKCAKRRDGHLQPWFKALYRDGVDGHDFAFANTKAHGKGWWLDYTQQQIETVTALCQTLTEKYGLSFIKGHWEVSPGRKIDPSPLFPLDSLRTKLFGERFATKGPLLLVDGNLRRWPSYHDNIIQIVPKGAPIQIIRSGTYNPLGTPEVWYLVETNDQQGWLHHSLIDLE</sequence>
<evidence type="ECO:0000256" key="1">
    <source>
        <dbReference type="ARBA" id="ARBA00001561"/>
    </source>
</evidence>
<dbReference type="InterPro" id="IPR051206">
    <property type="entry name" value="NAMLAA_amidase_2"/>
</dbReference>
<dbReference type="SUPFAM" id="SSF55846">
    <property type="entry name" value="N-acetylmuramoyl-L-alanine amidase-like"/>
    <property type="match status" value="1"/>
</dbReference>
<dbReference type="PANTHER" id="PTHR30417:SF1">
    <property type="entry name" value="N-ACETYLMURAMOYL-L-ALANINE AMIDASE AMID"/>
    <property type="match status" value="1"/>
</dbReference>
<evidence type="ECO:0000259" key="5">
    <source>
        <dbReference type="SMART" id="SM00644"/>
    </source>
</evidence>
<dbReference type="PANTHER" id="PTHR30417">
    <property type="entry name" value="N-ACETYLMURAMOYL-L-ALANINE AMIDASE AMID"/>
    <property type="match status" value="1"/>
</dbReference>
<comment type="caution">
    <text evidence="6">The sequence shown here is derived from an EMBL/GenBank/DDBJ whole genome shotgun (WGS) entry which is preliminary data.</text>
</comment>
<dbReference type="GO" id="GO:0008745">
    <property type="term" value="F:N-acetylmuramoyl-L-alanine amidase activity"/>
    <property type="evidence" value="ECO:0007669"/>
    <property type="project" value="UniProtKB-EC"/>
</dbReference>
<dbReference type="GO" id="GO:0009254">
    <property type="term" value="P:peptidoglycan turnover"/>
    <property type="evidence" value="ECO:0007669"/>
    <property type="project" value="TreeGrafter"/>
</dbReference>
<comment type="catalytic activity">
    <reaction evidence="1">
        <text>Hydrolyzes the link between N-acetylmuramoyl residues and L-amino acid residues in certain cell-wall glycopeptides.</text>
        <dbReference type="EC" id="3.5.1.28"/>
    </reaction>
</comment>
<dbReference type="Gene3D" id="3.40.80.10">
    <property type="entry name" value="Peptidoglycan recognition protein-like"/>
    <property type="match status" value="1"/>
</dbReference>
<dbReference type="AlphaFoldDB" id="A0A2N5XKM9"/>
<reference evidence="6 7" key="1">
    <citation type="submission" date="2018-01" db="EMBL/GenBank/DDBJ databases">
        <title>The draft genome sequence of Cohaesibacter sp. H1304.</title>
        <authorList>
            <person name="Wang N.-N."/>
            <person name="Du Z.-J."/>
        </authorList>
    </citation>
    <scope>NUCLEOTIDE SEQUENCE [LARGE SCALE GENOMIC DNA]</scope>
    <source>
        <strain evidence="6 7">H1304</strain>
    </source>
</reference>
<dbReference type="Pfam" id="PF01510">
    <property type="entry name" value="Amidase_2"/>
    <property type="match status" value="1"/>
</dbReference>
<proteinExistence type="predicted"/>
<evidence type="ECO:0000256" key="3">
    <source>
        <dbReference type="ARBA" id="ARBA00022801"/>
    </source>
</evidence>
<dbReference type="EC" id="3.5.1.28" evidence="2"/>
<feature type="domain" description="N-acetylmuramoyl-L-alanine amidase" evidence="5">
    <location>
        <begin position="29"/>
        <end position="197"/>
    </location>
</feature>
<organism evidence="6 7">
    <name type="scientific">Cohaesibacter celericrescens</name>
    <dbReference type="NCBI Taxonomy" id="2067669"/>
    <lineage>
        <taxon>Bacteria</taxon>
        <taxon>Pseudomonadati</taxon>
        <taxon>Pseudomonadota</taxon>
        <taxon>Alphaproteobacteria</taxon>
        <taxon>Hyphomicrobiales</taxon>
        <taxon>Cohaesibacteraceae</taxon>
    </lineage>
</organism>